<dbReference type="RefSeq" id="WP_238303379.1">
    <property type="nucleotide sequence ID" value="NZ_BPQM01000061.1"/>
</dbReference>
<keyword evidence="2" id="KW-1185">Reference proteome</keyword>
<organism evidence="1 2">
    <name type="scientific">Methylobacterium gregans</name>
    <dbReference type="NCBI Taxonomy" id="374424"/>
    <lineage>
        <taxon>Bacteria</taxon>
        <taxon>Pseudomonadati</taxon>
        <taxon>Pseudomonadota</taxon>
        <taxon>Alphaproteobacteria</taxon>
        <taxon>Hyphomicrobiales</taxon>
        <taxon>Methylobacteriaceae</taxon>
        <taxon>Methylobacterium</taxon>
    </lineage>
</organism>
<sequence>MTRDTDKAPRGFADPHPDYSALCILPNGKIETKGQAELDGFTIRTASPMPSPVLPPARPVVPVRPPKAAAPAPSPIVLAERARAQAIIAMTLKGAEAEADKAIRSGMSVAEFEGSLAAWAILDSRRRAAGG</sequence>
<dbReference type="EMBL" id="BPQM01000061">
    <property type="protein sequence ID" value="GJD79386.1"/>
    <property type="molecule type" value="Genomic_DNA"/>
</dbReference>
<name>A0AA37HPX9_9HYPH</name>
<accession>A0AA37HPX9</accession>
<protein>
    <submittedName>
        <fullName evidence="1">Uncharacterized protein</fullName>
    </submittedName>
</protein>
<evidence type="ECO:0000313" key="1">
    <source>
        <dbReference type="EMBL" id="GJD79386.1"/>
    </source>
</evidence>
<reference evidence="1" key="2">
    <citation type="submission" date="2021-08" db="EMBL/GenBank/DDBJ databases">
        <authorList>
            <person name="Tani A."/>
            <person name="Ola A."/>
            <person name="Ogura Y."/>
            <person name="Katsura K."/>
            <person name="Hayashi T."/>
        </authorList>
    </citation>
    <scope>NUCLEOTIDE SEQUENCE</scope>
    <source>
        <strain evidence="1">NBRC 103626</strain>
    </source>
</reference>
<gene>
    <name evidence="1" type="ORF">NBEOAGPD_2612</name>
</gene>
<reference evidence="1" key="1">
    <citation type="journal article" date="2016" name="Front. Microbiol.">
        <title>Genome Sequence of the Piezophilic, Mesophilic Sulfate-Reducing Bacterium Desulfovibrio indicus J2T.</title>
        <authorList>
            <person name="Cao J."/>
            <person name="Maignien L."/>
            <person name="Shao Z."/>
            <person name="Alain K."/>
            <person name="Jebbar M."/>
        </authorList>
    </citation>
    <scope>NUCLEOTIDE SEQUENCE</scope>
    <source>
        <strain evidence="1">NBRC 103626</strain>
    </source>
</reference>
<comment type="caution">
    <text evidence="1">The sequence shown here is derived from an EMBL/GenBank/DDBJ whole genome shotgun (WGS) entry which is preliminary data.</text>
</comment>
<dbReference type="AlphaFoldDB" id="A0AA37HPX9"/>
<proteinExistence type="predicted"/>
<evidence type="ECO:0000313" key="2">
    <source>
        <dbReference type="Proteomes" id="UP001055108"/>
    </source>
</evidence>
<dbReference type="Proteomes" id="UP001055108">
    <property type="component" value="Unassembled WGS sequence"/>
</dbReference>